<evidence type="ECO:0000256" key="1">
    <source>
        <dbReference type="SAM" id="MobiDB-lite"/>
    </source>
</evidence>
<protein>
    <submittedName>
        <fullName evidence="2 3">Uncharacterized protein</fullName>
    </submittedName>
</protein>
<name>J3P4H2_GAET3</name>
<evidence type="ECO:0000313" key="3">
    <source>
        <dbReference type="EnsemblFungi" id="EJT74569"/>
    </source>
</evidence>
<dbReference type="Gene3D" id="1.25.40.540">
    <property type="entry name" value="TAP42-like family"/>
    <property type="match status" value="1"/>
</dbReference>
<dbReference type="Proteomes" id="UP000006039">
    <property type="component" value="Unassembled WGS sequence"/>
</dbReference>
<keyword evidence="4" id="KW-1185">Reference proteome</keyword>
<dbReference type="GeneID" id="20348867"/>
<sequence>MDQGAKTLADWHREAEAGRLALDGAYEASGPDRRARLDAAVEAYQQALALIGRASVFSPNETLEDVRTDYLPYMLVEHHLASLAQKVPTEGPAARRAVLKESRARHERFLHLLDSYGALAAPQQRLLRDYDESPASFSTLPADPARRRDAKIAAFRREKELRAKLEALGARAAWTKLRGSAAAPATASTSEGDDEGGGGGGGNALEEAEAEDAAEEWIRPARLTQLEMAADEALQALESINREEEVLALAPEPFLPPSGATVEDDERRRREAADQDSQRTSRVDLHRLQSILGAGGGPLLDKGGKPLQPFTIVGNRAELAKGVFRPGHNLPTMSIDEYLEEERRRGGIIEGGGEASGIIPEPDEDDVEKADAEMYKARAWDEYVEANPRGSGNTLNRG</sequence>
<organism evidence="2">
    <name type="scientific">Gaeumannomyces tritici (strain R3-111a-1)</name>
    <name type="common">Wheat and barley take-all root rot fungus</name>
    <name type="synonym">Gaeumannomyces graminis var. tritici</name>
    <dbReference type="NCBI Taxonomy" id="644352"/>
    <lineage>
        <taxon>Eukaryota</taxon>
        <taxon>Fungi</taxon>
        <taxon>Dikarya</taxon>
        <taxon>Ascomycota</taxon>
        <taxon>Pezizomycotina</taxon>
        <taxon>Sordariomycetes</taxon>
        <taxon>Sordariomycetidae</taxon>
        <taxon>Magnaporthales</taxon>
        <taxon>Magnaporthaceae</taxon>
        <taxon>Gaeumannomyces</taxon>
    </lineage>
</organism>
<feature type="region of interest" description="Disordered" evidence="1">
    <location>
        <begin position="179"/>
        <end position="213"/>
    </location>
</feature>
<dbReference type="EMBL" id="GL385398">
    <property type="protein sequence ID" value="EJT74569.1"/>
    <property type="molecule type" value="Genomic_DNA"/>
</dbReference>
<reference evidence="3" key="4">
    <citation type="journal article" date="2015" name="G3 (Bethesda)">
        <title>Genome sequences of three phytopathogenic species of the Magnaporthaceae family of fungi.</title>
        <authorList>
            <person name="Okagaki L.H."/>
            <person name="Nunes C.C."/>
            <person name="Sailsbery J."/>
            <person name="Clay B."/>
            <person name="Brown D."/>
            <person name="John T."/>
            <person name="Oh Y."/>
            <person name="Young N."/>
            <person name="Fitzgerald M."/>
            <person name="Haas B.J."/>
            <person name="Zeng Q."/>
            <person name="Young S."/>
            <person name="Adiconis X."/>
            <person name="Fan L."/>
            <person name="Levin J.Z."/>
            <person name="Mitchell T.K."/>
            <person name="Okubara P.A."/>
            <person name="Farman M.L."/>
            <person name="Kohn L.M."/>
            <person name="Birren B."/>
            <person name="Ma L.-J."/>
            <person name="Dean R.A."/>
        </authorList>
    </citation>
    <scope>NUCLEOTIDE SEQUENCE</scope>
    <source>
        <strain evidence="3">R3-111a-1</strain>
    </source>
</reference>
<dbReference type="InterPro" id="IPR038511">
    <property type="entry name" value="TAP42/TAP46-like_sf"/>
</dbReference>
<dbReference type="InterPro" id="IPR007304">
    <property type="entry name" value="TAP46-like"/>
</dbReference>
<reference evidence="3" key="5">
    <citation type="submission" date="2018-04" db="UniProtKB">
        <authorList>
            <consortium name="EnsemblFungi"/>
        </authorList>
    </citation>
    <scope>IDENTIFICATION</scope>
    <source>
        <strain evidence="3">R3-111a-1</strain>
    </source>
</reference>
<feature type="region of interest" description="Disordered" evidence="1">
    <location>
        <begin position="251"/>
        <end position="280"/>
    </location>
</feature>
<dbReference type="PANTHER" id="PTHR10933:SF9">
    <property type="entry name" value="IMMUNOGLOBULIN-BINDING PROTEIN 1"/>
    <property type="match status" value="1"/>
</dbReference>
<feature type="compositionally biased region" description="Low complexity" evidence="1">
    <location>
        <begin position="180"/>
        <end position="190"/>
    </location>
</feature>
<evidence type="ECO:0000313" key="4">
    <source>
        <dbReference type="Proteomes" id="UP000006039"/>
    </source>
</evidence>
<dbReference type="Pfam" id="PF04177">
    <property type="entry name" value="TAP42"/>
    <property type="match status" value="1"/>
</dbReference>
<reference evidence="2" key="2">
    <citation type="submission" date="2010-07" db="EMBL/GenBank/DDBJ databases">
        <authorList>
            <consortium name="The Broad Institute Genome Sequencing Platform"/>
            <consortium name="Broad Institute Genome Sequencing Center for Infectious Disease"/>
            <person name="Ma L.-J."/>
            <person name="Dead R."/>
            <person name="Young S."/>
            <person name="Zeng Q."/>
            <person name="Koehrsen M."/>
            <person name="Alvarado L."/>
            <person name="Berlin A."/>
            <person name="Chapman S.B."/>
            <person name="Chen Z."/>
            <person name="Freedman E."/>
            <person name="Gellesch M."/>
            <person name="Goldberg J."/>
            <person name="Griggs A."/>
            <person name="Gujja S."/>
            <person name="Heilman E.R."/>
            <person name="Heiman D."/>
            <person name="Hepburn T."/>
            <person name="Howarth C."/>
            <person name="Jen D."/>
            <person name="Larson L."/>
            <person name="Mehta T."/>
            <person name="Neiman D."/>
            <person name="Pearson M."/>
            <person name="Roberts A."/>
            <person name="Saif S."/>
            <person name="Shea T."/>
            <person name="Shenoy N."/>
            <person name="Sisk P."/>
            <person name="Stolte C."/>
            <person name="Sykes S."/>
            <person name="Walk T."/>
            <person name="White J."/>
            <person name="Yandava C."/>
            <person name="Haas B."/>
            <person name="Nusbaum C."/>
            <person name="Birren B."/>
        </authorList>
    </citation>
    <scope>NUCLEOTIDE SEQUENCE</scope>
    <source>
        <strain evidence="2">R3-111a-1</strain>
    </source>
</reference>
<dbReference type="GO" id="GO:0005829">
    <property type="term" value="C:cytosol"/>
    <property type="evidence" value="ECO:0007669"/>
    <property type="project" value="TreeGrafter"/>
</dbReference>
<dbReference type="AlphaFoldDB" id="J3P4H2"/>
<dbReference type="RefSeq" id="XP_009224513.1">
    <property type="nucleotide sequence ID" value="XM_009226249.1"/>
</dbReference>
<gene>
    <name evidence="3" type="primary">20348867</name>
    <name evidence="2" type="ORF">GGTG_08409</name>
</gene>
<dbReference type="GO" id="GO:0051721">
    <property type="term" value="F:protein phosphatase 2A binding"/>
    <property type="evidence" value="ECO:0007669"/>
    <property type="project" value="TreeGrafter"/>
</dbReference>
<dbReference type="VEuPathDB" id="FungiDB:GGTG_08409"/>
<reference evidence="4" key="1">
    <citation type="submission" date="2010-07" db="EMBL/GenBank/DDBJ databases">
        <title>The genome sequence of Gaeumannomyces graminis var. tritici strain R3-111a-1.</title>
        <authorList>
            <consortium name="The Broad Institute Genome Sequencing Platform"/>
            <person name="Ma L.-J."/>
            <person name="Dead R."/>
            <person name="Young S."/>
            <person name="Zeng Q."/>
            <person name="Koehrsen M."/>
            <person name="Alvarado L."/>
            <person name="Berlin A."/>
            <person name="Chapman S.B."/>
            <person name="Chen Z."/>
            <person name="Freedman E."/>
            <person name="Gellesch M."/>
            <person name="Goldberg J."/>
            <person name="Griggs A."/>
            <person name="Gujja S."/>
            <person name="Heilman E.R."/>
            <person name="Heiman D."/>
            <person name="Hepburn T."/>
            <person name="Howarth C."/>
            <person name="Jen D."/>
            <person name="Larson L."/>
            <person name="Mehta T."/>
            <person name="Neiman D."/>
            <person name="Pearson M."/>
            <person name="Roberts A."/>
            <person name="Saif S."/>
            <person name="Shea T."/>
            <person name="Shenoy N."/>
            <person name="Sisk P."/>
            <person name="Stolte C."/>
            <person name="Sykes S."/>
            <person name="Walk T."/>
            <person name="White J."/>
            <person name="Yandava C."/>
            <person name="Haas B."/>
            <person name="Nusbaum C."/>
            <person name="Birren B."/>
        </authorList>
    </citation>
    <scope>NUCLEOTIDE SEQUENCE [LARGE SCALE GENOMIC DNA]</scope>
    <source>
        <strain evidence="4">R3-111a-1</strain>
    </source>
</reference>
<dbReference type="eggNOG" id="KOG2830">
    <property type="taxonomic scope" value="Eukaryota"/>
</dbReference>
<proteinExistence type="predicted"/>
<dbReference type="STRING" id="644352.J3P4H2"/>
<dbReference type="GO" id="GO:0009966">
    <property type="term" value="P:regulation of signal transduction"/>
    <property type="evidence" value="ECO:0007669"/>
    <property type="project" value="InterPro"/>
</dbReference>
<evidence type="ECO:0000313" key="2">
    <source>
        <dbReference type="EMBL" id="EJT74569.1"/>
    </source>
</evidence>
<dbReference type="FunCoup" id="J3P4H2">
    <property type="interactions" value="647"/>
</dbReference>
<dbReference type="EnsemblFungi" id="EJT74569">
    <property type="protein sequence ID" value="EJT74569"/>
    <property type="gene ID" value="GGTG_08409"/>
</dbReference>
<reference evidence="2" key="3">
    <citation type="submission" date="2010-09" db="EMBL/GenBank/DDBJ databases">
        <title>Annotation of Gaeumannomyces graminis var. tritici R3-111a-1.</title>
        <authorList>
            <consortium name="The Broad Institute Genome Sequencing Platform"/>
            <person name="Ma L.-J."/>
            <person name="Dead R."/>
            <person name="Young S.K."/>
            <person name="Zeng Q."/>
            <person name="Gargeya S."/>
            <person name="Fitzgerald M."/>
            <person name="Haas B."/>
            <person name="Abouelleil A."/>
            <person name="Alvarado L."/>
            <person name="Arachchi H.M."/>
            <person name="Berlin A."/>
            <person name="Brown A."/>
            <person name="Chapman S.B."/>
            <person name="Chen Z."/>
            <person name="Dunbar C."/>
            <person name="Freedman E."/>
            <person name="Gearin G."/>
            <person name="Gellesch M."/>
            <person name="Goldberg J."/>
            <person name="Griggs A."/>
            <person name="Gujja S."/>
            <person name="Heiman D."/>
            <person name="Howarth C."/>
            <person name="Larson L."/>
            <person name="Lui A."/>
            <person name="MacDonald P.J.P."/>
            <person name="Mehta T."/>
            <person name="Montmayeur A."/>
            <person name="Murphy C."/>
            <person name="Neiman D."/>
            <person name="Pearson M."/>
            <person name="Priest M."/>
            <person name="Roberts A."/>
            <person name="Saif S."/>
            <person name="Shea T."/>
            <person name="Shenoy N."/>
            <person name="Sisk P."/>
            <person name="Stolte C."/>
            <person name="Sykes S."/>
            <person name="Yandava C."/>
            <person name="Wortman J."/>
            <person name="Nusbaum C."/>
            <person name="Birren B."/>
        </authorList>
    </citation>
    <scope>NUCLEOTIDE SEQUENCE</scope>
    <source>
        <strain evidence="2">R3-111a-1</strain>
    </source>
</reference>
<dbReference type="GO" id="GO:0035303">
    <property type="term" value="P:regulation of dephosphorylation"/>
    <property type="evidence" value="ECO:0007669"/>
    <property type="project" value="TreeGrafter"/>
</dbReference>
<accession>J3P4H2</accession>
<dbReference type="OrthoDB" id="10261753at2759"/>
<dbReference type="HOGENOM" id="CLU_041824_2_0_1"/>
<feature type="compositionally biased region" description="Basic and acidic residues" evidence="1">
    <location>
        <begin position="265"/>
        <end position="280"/>
    </location>
</feature>
<dbReference type="PANTHER" id="PTHR10933">
    <property type="entry name" value="IMMUNOGLOBULIN-BINDING PROTEIN 1"/>
    <property type="match status" value="1"/>
</dbReference>